<name>A0A3S0Y0K5_9GAMM</name>
<evidence type="ECO:0000256" key="1">
    <source>
        <dbReference type="SAM" id="MobiDB-lite"/>
    </source>
</evidence>
<reference evidence="3 6" key="1">
    <citation type="submission" date="2020-07" db="EMBL/GenBank/DDBJ databases">
        <title>A pangenomic view of the genus Pectobacterium provides insights into genome organization, phylogeny, and virulence.</title>
        <authorList>
            <person name="Jonkheer E."/>
            <person name="Brankovics B."/>
            <person name="Houwers I."/>
            <person name="Van Der Wolf J."/>
            <person name="Bonants P."/>
            <person name="Vreeburg R."/>
            <person name="Bollema R."/>
            <person name="De Haan J."/>
            <person name="Berke L."/>
            <person name="De Ridder D."/>
            <person name="Smit S."/>
            <person name="Van Der Lee T.A.J."/>
        </authorList>
    </citation>
    <scope>NUCLEOTIDE SEQUENCE [LARGE SCALE GENOMIC DNA]</scope>
    <source>
        <strain evidence="3 6">NAK:384</strain>
    </source>
</reference>
<evidence type="ECO:0000259" key="2">
    <source>
        <dbReference type="Pfam" id="PF22318"/>
    </source>
</evidence>
<evidence type="ECO:0000313" key="3">
    <source>
        <dbReference type="EMBL" id="MBN3106423.1"/>
    </source>
</evidence>
<dbReference type="Proteomes" id="UP000762586">
    <property type="component" value="Unassembled WGS sequence"/>
</dbReference>
<feature type="region of interest" description="Disordered" evidence="1">
    <location>
        <begin position="116"/>
        <end position="136"/>
    </location>
</feature>
<feature type="compositionally biased region" description="Basic and acidic residues" evidence="1">
    <location>
        <begin position="116"/>
        <end position="125"/>
    </location>
</feature>
<dbReference type="Proteomes" id="UP000269351">
    <property type="component" value="Chromosome"/>
</dbReference>
<evidence type="ECO:0000313" key="5">
    <source>
        <dbReference type="Proteomes" id="UP000269351"/>
    </source>
</evidence>
<dbReference type="EMBL" id="CP065031">
    <property type="protein sequence ID" value="QPK23529.1"/>
    <property type="molecule type" value="Genomic_DNA"/>
</dbReference>
<dbReference type="Pfam" id="PF22318">
    <property type="entry name" value="DUF6971"/>
    <property type="match status" value="1"/>
</dbReference>
<evidence type="ECO:0000313" key="6">
    <source>
        <dbReference type="Proteomes" id="UP000762586"/>
    </source>
</evidence>
<gene>
    <name evidence="4" type="ORF">F126LOC_018120</name>
    <name evidence="3" type="ORF">H4F48_10115</name>
</gene>
<dbReference type="AlphaFoldDB" id="A0A3S0Y0K5"/>
<protein>
    <recommendedName>
        <fullName evidence="2">DUF6971 domain-containing protein</fullName>
    </recommendedName>
</protein>
<keyword evidence="6" id="KW-1185">Reference proteome</keyword>
<dbReference type="InterPro" id="IPR054244">
    <property type="entry name" value="DUF6971"/>
</dbReference>
<reference evidence="4 5" key="2">
    <citation type="submission" date="2020-11" db="EMBL/GenBank/DDBJ databases">
        <title>Complete genome sequence of Pectobacterium brasiliense strain F126.</title>
        <authorList>
            <person name="Miroshnikov K."/>
            <person name="Vo T.N.H."/>
            <person name="Khodykina M.V."/>
            <person name="Kabanova A.P."/>
            <person name="Shneider M."/>
            <person name="Korzhenkov A."/>
            <person name="Toschakov S.V."/>
            <person name="Miroshnikov K.A."/>
            <person name="Ignatov A.N."/>
            <person name="Mikhailova Y.V."/>
            <person name="Shelenkov A."/>
            <person name="Yanushevich Y.G."/>
            <person name="Evseev P.V."/>
        </authorList>
    </citation>
    <scope>NUCLEOTIDE SEQUENCE [LARGE SCALE GENOMIC DNA]</scope>
    <source>
        <strain evidence="4 5">F126</strain>
    </source>
</reference>
<proteinExistence type="predicted"/>
<evidence type="ECO:0000313" key="4">
    <source>
        <dbReference type="EMBL" id="QPK23529.1"/>
    </source>
</evidence>
<dbReference type="RefSeq" id="WP_119870596.1">
    <property type="nucleotide sequence ID" value="NZ_CP059955.1"/>
</dbReference>
<accession>A0A3S0Y0K5</accession>
<feature type="domain" description="DUF6971" evidence="2">
    <location>
        <begin position="7"/>
        <end position="95"/>
    </location>
</feature>
<sequence>MSIAYRKLDITLSTDKETVLVFGQVLSTKYFCEIVIPTMLNGCGNDEGKTNSILNDVHAAGLNAGDYLKYSRWWTESNAQARQEAERKRIEAEQHRERIAAMLATPAEIAAERAEKARRREETQRKFGNKGAAFGL</sequence>
<organism evidence="4 5">
    <name type="scientific">Pectobacterium brasiliense</name>
    <dbReference type="NCBI Taxonomy" id="180957"/>
    <lineage>
        <taxon>Bacteria</taxon>
        <taxon>Pseudomonadati</taxon>
        <taxon>Pseudomonadota</taxon>
        <taxon>Gammaproteobacteria</taxon>
        <taxon>Enterobacterales</taxon>
        <taxon>Pectobacteriaceae</taxon>
        <taxon>Pectobacterium</taxon>
    </lineage>
</organism>
<dbReference type="EMBL" id="JACGET010000011">
    <property type="protein sequence ID" value="MBN3106423.1"/>
    <property type="molecule type" value="Genomic_DNA"/>
</dbReference>